<feature type="transmembrane region" description="Helical" evidence="1">
    <location>
        <begin position="121"/>
        <end position="143"/>
    </location>
</feature>
<evidence type="ECO:0000313" key="2">
    <source>
        <dbReference type="EMBL" id="GIH16926.1"/>
    </source>
</evidence>
<reference evidence="2" key="1">
    <citation type="submission" date="2021-01" db="EMBL/GenBank/DDBJ databases">
        <title>Whole genome shotgun sequence of Rugosimonospora africana NBRC 104875.</title>
        <authorList>
            <person name="Komaki H."/>
            <person name="Tamura T."/>
        </authorList>
    </citation>
    <scope>NUCLEOTIDE SEQUENCE</scope>
    <source>
        <strain evidence="2">NBRC 104875</strain>
    </source>
</reference>
<keyword evidence="1" id="KW-0472">Membrane</keyword>
<organism evidence="2 3">
    <name type="scientific">Rugosimonospora africana</name>
    <dbReference type="NCBI Taxonomy" id="556532"/>
    <lineage>
        <taxon>Bacteria</taxon>
        <taxon>Bacillati</taxon>
        <taxon>Actinomycetota</taxon>
        <taxon>Actinomycetes</taxon>
        <taxon>Micromonosporales</taxon>
        <taxon>Micromonosporaceae</taxon>
        <taxon>Rugosimonospora</taxon>
    </lineage>
</organism>
<dbReference type="RefSeq" id="WP_203920501.1">
    <property type="nucleotide sequence ID" value="NZ_BONZ01000049.1"/>
</dbReference>
<accession>A0A8J3QYD2</accession>
<feature type="transmembrane region" description="Helical" evidence="1">
    <location>
        <begin position="198"/>
        <end position="218"/>
    </location>
</feature>
<protein>
    <submittedName>
        <fullName evidence="2">Uncharacterized protein</fullName>
    </submittedName>
</protein>
<feature type="transmembrane region" description="Helical" evidence="1">
    <location>
        <begin position="150"/>
        <end position="170"/>
    </location>
</feature>
<sequence length="232" mass="24790">MRKLGVVADMTLREMLRRRGVLILLLALPLAFYVVRRNGYTGESIRALFLGLSWAISTAALFSASAGRAVEPRLRLSGYRSHHLYLGRLAALLVLGTGIAVPLLALVALDPAQDKVRTGGVALAMLLCVTVAAPFGLLVAALVPRELEGTLVLLVVVGMQMVVDPAGAGAKVMPFWSSREIGTYAVDHTGSGYLDRGLVHGVAFTLALALLVAVLSSYRLRTRSHMRFASGR</sequence>
<evidence type="ECO:0000256" key="1">
    <source>
        <dbReference type="SAM" id="Phobius"/>
    </source>
</evidence>
<comment type="caution">
    <text evidence="2">The sequence shown here is derived from an EMBL/GenBank/DDBJ whole genome shotgun (WGS) entry which is preliminary data.</text>
</comment>
<feature type="transmembrane region" description="Helical" evidence="1">
    <location>
        <begin position="47"/>
        <end position="64"/>
    </location>
</feature>
<feature type="transmembrane region" description="Helical" evidence="1">
    <location>
        <begin position="85"/>
        <end position="109"/>
    </location>
</feature>
<keyword evidence="3" id="KW-1185">Reference proteome</keyword>
<evidence type="ECO:0000313" key="3">
    <source>
        <dbReference type="Proteomes" id="UP000642748"/>
    </source>
</evidence>
<dbReference type="AlphaFoldDB" id="A0A8J3QYD2"/>
<keyword evidence="1" id="KW-1133">Transmembrane helix</keyword>
<dbReference type="EMBL" id="BONZ01000049">
    <property type="protein sequence ID" value="GIH16926.1"/>
    <property type="molecule type" value="Genomic_DNA"/>
</dbReference>
<dbReference type="Proteomes" id="UP000642748">
    <property type="component" value="Unassembled WGS sequence"/>
</dbReference>
<gene>
    <name evidence="2" type="ORF">Raf01_50980</name>
</gene>
<keyword evidence="1" id="KW-0812">Transmembrane</keyword>
<proteinExistence type="predicted"/>
<name>A0A8J3QYD2_9ACTN</name>